<gene>
    <name evidence="3" type="ORF">MSSAC_2286</name>
</gene>
<evidence type="ECO:0000313" key="3">
    <source>
        <dbReference type="EMBL" id="AKB36876.1"/>
    </source>
</evidence>
<dbReference type="SUPFAM" id="SSF55826">
    <property type="entry name" value="YbaK/ProRS associated domain"/>
    <property type="match status" value="1"/>
</dbReference>
<dbReference type="EMBL" id="CP009508">
    <property type="protein sequence ID" value="AKB36876.1"/>
    <property type="molecule type" value="Genomic_DNA"/>
</dbReference>
<proteinExistence type="inferred from homology"/>
<dbReference type="GO" id="GO:0002161">
    <property type="term" value="F:aminoacyl-tRNA deacylase activity"/>
    <property type="evidence" value="ECO:0007669"/>
    <property type="project" value="InterPro"/>
</dbReference>
<dbReference type="STRING" id="1434118.MSSAC_2286"/>
<name>A0A0E3LD94_9EURY</name>
<accession>A0A0E3LD94</accession>
<dbReference type="InterPro" id="IPR036754">
    <property type="entry name" value="YbaK/aa-tRNA-synt-asso_dom_sf"/>
</dbReference>
<dbReference type="Proteomes" id="UP000033123">
    <property type="component" value="Chromosome"/>
</dbReference>
<feature type="domain" description="YbaK/aminoacyl-tRNA synthetase-associated" evidence="2">
    <location>
        <begin position="42"/>
        <end position="158"/>
    </location>
</feature>
<organism evidence="3 4">
    <name type="scientific">Methanosarcina siciliae C2J</name>
    <dbReference type="NCBI Taxonomy" id="1434118"/>
    <lineage>
        <taxon>Archaea</taxon>
        <taxon>Methanobacteriati</taxon>
        <taxon>Methanobacteriota</taxon>
        <taxon>Stenosarchaea group</taxon>
        <taxon>Methanomicrobia</taxon>
        <taxon>Methanosarcinales</taxon>
        <taxon>Methanosarcinaceae</taxon>
        <taxon>Methanosarcina</taxon>
    </lineage>
</organism>
<dbReference type="AlphaFoldDB" id="A0A0E3LD94"/>
<reference evidence="3 4" key="1">
    <citation type="submission" date="2014-07" db="EMBL/GenBank/DDBJ databases">
        <title>Methanogenic archaea and the global carbon cycle.</title>
        <authorList>
            <person name="Henriksen J.R."/>
            <person name="Luke J."/>
            <person name="Reinhart S."/>
            <person name="Benedict M.N."/>
            <person name="Youngblut N.D."/>
            <person name="Metcalf M.E."/>
            <person name="Whitaker R.J."/>
            <person name="Metcalf W.W."/>
        </authorList>
    </citation>
    <scope>NUCLEOTIDE SEQUENCE [LARGE SCALE GENOMIC DNA]</scope>
    <source>
        <strain evidence="3 4">C2J</strain>
    </source>
</reference>
<evidence type="ECO:0000259" key="2">
    <source>
        <dbReference type="Pfam" id="PF04073"/>
    </source>
</evidence>
<protein>
    <recommendedName>
        <fullName evidence="2">YbaK/aminoacyl-tRNA synthetase-associated domain-containing protein</fullName>
    </recommendedName>
</protein>
<evidence type="ECO:0000313" key="4">
    <source>
        <dbReference type="Proteomes" id="UP000033123"/>
    </source>
</evidence>
<dbReference type="HOGENOM" id="CLU_104635_1_1_2"/>
<dbReference type="PANTHER" id="PTHR31423">
    <property type="entry name" value="YBAK DOMAIN-CONTAINING PROTEIN"/>
    <property type="match status" value="1"/>
</dbReference>
<dbReference type="Gene3D" id="3.90.960.10">
    <property type="entry name" value="YbaK/aminoacyl-tRNA synthetase-associated domain"/>
    <property type="match status" value="1"/>
</dbReference>
<sequence>MFFVSEIYTTAPSRFKTELQEKTYRVLQDLHIPFERVDTDEAITMDDCVQINKALDMEMVKTLFLCNRKQTDFFLYVTTADKPFSAKEFSNALGISRVSFAPADLMGKMLGTKIGATTVFSTLLDKDNGVQIVFDKDVLAEEWYGCSDGTTTGFMKIKTSQIFHDFLTFTKHSPKIIHM</sequence>
<dbReference type="InterPro" id="IPR007214">
    <property type="entry name" value="YbaK/aa-tRNA-synth-assoc-dom"/>
</dbReference>
<dbReference type="InterPro" id="IPR040285">
    <property type="entry name" value="ProX/PRXD1"/>
</dbReference>
<dbReference type="Pfam" id="PF04073">
    <property type="entry name" value="tRNA_edit"/>
    <property type="match status" value="1"/>
</dbReference>
<comment type="similarity">
    <text evidence="1">Belongs to the PRORSD1 family.</text>
</comment>
<evidence type="ECO:0000256" key="1">
    <source>
        <dbReference type="ARBA" id="ARBA00010201"/>
    </source>
</evidence>
<dbReference type="KEGG" id="msj:MSSAC_2286"/>
<dbReference type="PANTHER" id="PTHR31423:SF3">
    <property type="entry name" value="PROLYL-TRNA SYNTHETASE ASSOCIATED DOMAIN-CONTAINING PROTEIN 1-RELATED"/>
    <property type="match status" value="1"/>
</dbReference>
<dbReference type="PATRIC" id="fig|1434118.4.peg.2933"/>